<dbReference type="RefSeq" id="WP_187258176.1">
    <property type="nucleotide sequence ID" value="NZ_JBHULF010000019.1"/>
</dbReference>
<feature type="transmembrane region" description="Helical" evidence="1">
    <location>
        <begin position="47"/>
        <end position="65"/>
    </location>
</feature>
<reference evidence="2 3" key="1">
    <citation type="submission" date="2016-07" db="EMBL/GenBank/DDBJ databases">
        <title>Genome analysis of Flavihumibacter stibioxidans YS-17.</title>
        <authorList>
            <person name="Shi K."/>
            <person name="Han Y."/>
            <person name="Wang G."/>
        </authorList>
    </citation>
    <scope>NUCLEOTIDE SEQUENCE [LARGE SCALE GENOMIC DNA]</scope>
    <source>
        <strain evidence="2 3">YS-17</strain>
    </source>
</reference>
<feature type="transmembrane region" description="Helical" evidence="1">
    <location>
        <begin position="12"/>
        <end position="35"/>
    </location>
</feature>
<proteinExistence type="predicted"/>
<comment type="caution">
    <text evidence="2">The sequence shown here is derived from an EMBL/GenBank/DDBJ whole genome shotgun (WGS) entry which is preliminary data.</text>
</comment>
<feature type="transmembrane region" description="Helical" evidence="1">
    <location>
        <begin position="72"/>
        <end position="88"/>
    </location>
</feature>
<dbReference type="Proteomes" id="UP000765802">
    <property type="component" value="Unassembled WGS sequence"/>
</dbReference>
<keyword evidence="1" id="KW-1133">Transmembrane helix</keyword>
<keyword evidence="1" id="KW-0472">Membrane</keyword>
<protein>
    <recommendedName>
        <fullName evidence="4">MerC mercury resistance protein</fullName>
    </recommendedName>
</protein>
<evidence type="ECO:0008006" key="4">
    <source>
        <dbReference type="Google" id="ProtNLM"/>
    </source>
</evidence>
<accession>A0ABR7MCV8</accession>
<keyword evidence="1" id="KW-0812">Transmembrane</keyword>
<name>A0ABR7MCV8_9BACT</name>
<organism evidence="2 3">
    <name type="scientific">Flavihumibacter stibioxidans</name>
    <dbReference type="NCBI Taxonomy" id="1834163"/>
    <lineage>
        <taxon>Bacteria</taxon>
        <taxon>Pseudomonadati</taxon>
        <taxon>Bacteroidota</taxon>
        <taxon>Chitinophagia</taxon>
        <taxon>Chitinophagales</taxon>
        <taxon>Chitinophagaceae</taxon>
        <taxon>Flavihumibacter</taxon>
    </lineage>
</organism>
<dbReference type="InterPro" id="IPR004891">
    <property type="entry name" value="Mercury-R_MerC"/>
</dbReference>
<dbReference type="Pfam" id="PF03203">
    <property type="entry name" value="MerC"/>
    <property type="match status" value="1"/>
</dbReference>
<dbReference type="EMBL" id="MBUA01000029">
    <property type="protein sequence ID" value="MBC6492868.1"/>
    <property type="molecule type" value="Genomic_DNA"/>
</dbReference>
<gene>
    <name evidence="2" type="ORF">BC349_17560</name>
</gene>
<sequence>MSFKINWDALGIAASVACAIHCAVLPLIMSSLPIFGMNIIDNEAFEYFMILVAFGIGANSLYHGYKLHHHRAEPYIFFTTGILLLLAKQVWHQYQLVFLAPAVLAIVYAHFRNYHLCRKADHCHAADCNH</sequence>
<evidence type="ECO:0000313" key="2">
    <source>
        <dbReference type="EMBL" id="MBC6492868.1"/>
    </source>
</evidence>
<evidence type="ECO:0000256" key="1">
    <source>
        <dbReference type="SAM" id="Phobius"/>
    </source>
</evidence>
<keyword evidence="3" id="KW-1185">Reference proteome</keyword>
<evidence type="ECO:0000313" key="3">
    <source>
        <dbReference type="Proteomes" id="UP000765802"/>
    </source>
</evidence>
<feature type="transmembrane region" description="Helical" evidence="1">
    <location>
        <begin position="94"/>
        <end position="111"/>
    </location>
</feature>